<dbReference type="SUPFAM" id="SSF52402">
    <property type="entry name" value="Adenine nucleotide alpha hydrolases-like"/>
    <property type="match status" value="1"/>
</dbReference>
<gene>
    <name evidence="1" type="ORF">GM418_06710</name>
</gene>
<dbReference type="AlphaFoldDB" id="A0A6I6JQP8"/>
<organism evidence="1 2">
    <name type="scientific">Maribellus comscasis</name>
    <dbReference type="NCBI Taxonomy" id="2681766"/>
    <lineage>
        <taxon>Bacteria</taxon>
        <taxon>Pseudomonadati</taxon>
        <taxon>Bacteroidota</taxon>
        <taxon>Bacteroidia</taxon>
        <taxon>Marinilabiliales</taxon>
        <taxon>Prolixibacteraceae</taxon>
        <taxon>Maribellus</taxon>
    </lineage>
</organism>
<protein>
    <recommendedName>
        <fullName evidence="3">Universal stress protein</fullName>
    </recommendedName>
</protein>
<dbReference type="Proteomes" id="UP000428260">
    <property type="component" value="Chromosome"/>
</dbReference>
<name>A0A6I6JQP8_9BACT</name>
<dbReference type="KEGG" id="mcos:GM418_06710"/>
<reference evidence="1 2" key="1">
    <citation type="submission" date="2019-11" db="EMBL/GenBank/DDBJ databases">
        <authorList>
            <person name="Zheng R.K."/>
            <person name="Sun C.M."/>
        </authorList>
    </citation>
    <scope>NUCLEOTIDE SEQUENCE [LARGE SCALE GENOMIC DNA]</scope>
    <source>
        <strain evidence="1 2">WC007</strain>
    </source>
</reference>
<dbReference type="RefSeq" id="WP_158864409.1">
    <property type="nucleotide sequence ID" value="NZ_CP046401.1"/>
</dbReference>
<evidence type="ECO:0000313" key="2">
    <source>
        <dbReference type="Proteomes" id="UP000428260"/>
    </source>
</evidence>
<dbReference type="EMBL" id="CP046401">
    <property type="protein sequence ID" value="QGY43360.1"/>
    <property type="molecule type" value="Genomic_DNA"/>
</dbReference>
<sequence>MKTNLLLLDSLKNSESLLSFAFSFSNRYRRKLKITYVFDLKWMGQSYMSGATAPMDAGFIRAEKMAGKEFEEAQTKIRTMVDEYLKKNLIQIPYEISTSELNRVDLVEEELKKDKDLMLLINNYQSYAELSGGLIRYPNIVNDVKCPVFVIPEDTPHVVLKDVVYATDYNPEDITSLKHLSTFLKQAERAHITVLHNDKEVDFDEKLKWKGFKELVKEEVDFDNFNFTLENQEDFRKGIEDYSSEHKTDLLVLMHEKRGFFEQVFSSSDVKNVLTHFDKPVLVYHQQ</sequence>
<dbReference type="Gene3D" id="3.40.50.12370">
    <property type="match status" value="1"/>
</dbReference>
<accession>A0A6I6JQP8</accession>
<evidence type="ECO:0008006" key="3">
    <source>
        <dbReference type="Google" id="ProtNLM"/>
    </source>
</evidence>
<evidence type="ECO:0000313" key="1">
    <source>
        <dbReference type="EMBL" id="QGY43360.1"/>
    </source>
</evidence>
<proteinExistence type="predicted"/>
<keyword evidence="2" id="KW-1185">Reference proteome</keyword>